<proteinExistence type="predicted"/>
<protein>
    <submittedName>
        <fullName evidence="1">Membrane protein</fullName>
    </submittedName>
</protein>
<evidence type="ECO:0000313" key="2">
    <source>
        <dbReference type="Proteomes" id="UP000624701"/>
    </source>
</evidence>
<dbReference type="NCBIfam" id="TIGR03519">
    <property type="entry name" value="T9SS_PorP_fam"/>
    <property type="match status" value="1"/>
</dbReference>
<dbReference type="InterPro" id="IPR019861">
    <property type="entry name" value="PorP/SprF_Bacteroidetes"/>
</dbReference>
<sequence length="327" mass="36692">MGNIIYIIRYYNILLSIQIKNMIGKPSIINLVAVLTLVSTFSYGQQDPQYTHYMYNTLSINPAYAGQRETLSIVGLHRTQWVGIDGAPQTQSLGIHSPLRNERLAIGLNVVSDALGPARESFIDANFSYTIPINDNSTKLSFGIKTGWHNISTDWSKGQFQDDDVLFNQNISQNALILGTGLYLSSRDWYLGFSAPNFISTEHYDDFEESLATERLHFFFTGGYVFDLNSNVKLKPSFLVKAVSGAPYIIDLSANALLNNDLTVGLAWRWDDSIAALAGFQISDEMYIGYGYDLTTSGINNYNSGTHEIILRFEIKKINKIISPRFF</sequence>
<keyword evidence="2" id="KW-1185">Reference proteome</keyword>
<dbReference type="Pfam" id="PF11751">
    <property type="entry name" value="PorP_SprF"/>
    <property type="match status" value="1"/>
</dbReference>
<name>A0ABQ2BZ28_9FLAO</name>
<dbReference type="Proteomes" id="UP000624701">
    <property type="component" value="Unassembled WGS sequence"/>
</dbReference>
<dbReference type="EMBL" id="BMDQ01000001">
    <property type="protein sequence ID" value="GGI57067.1"/>
    <property type="molecule type" value="Genomic_DNA"/>
</dbReference>
<accession>A0ABQ2BZ28</accession>
<organism evidence="1 2">
    <name type="scientific">Winogradskyella haliclonae</name>
    <dbReference type="NCBI Taxonomy" id="2048558"/>
    <lineage>
        <taxon>Bacteria</taxon>
        <taxon>Pseudomonadati</taxon>
        <taxon>Bacteroidota</taxon>
        <taxon>Flavobacteriia</taxon>
        <taxon>Flavobacteriales</taxon>
        <taxon>Flavobacteriaceae</taxon>
        <taxon>Winogradskyella</taxon>
    </lineage>
</organism>
<gene>
    <name evidence="1" type="ORF">GCM10011444_13760</name>
</gene>
<comment type="caution">
    <text evidence="1">The sequence shown here is derived from an EMBL/GenBank/DDBJ whole genome shotgun (WGS) entry which is preliminary data.</text>
</comment>
<evidence type="ECO:0000313" key="1">
    <source>
        <dbReference type="EMBL" id="GGI57067.1"/>
    </source>
</evidence>
<reference evidence="2" key="1">
    <citation type="journal article" date="2019" name="Int. J. Syst. Evol. Microbiol.">
        <title>The Global Catalogue of Microorganisms (GCM) 10K type strain sequencing project: providing services to taxonomists for standard genome sequencing and annotation.</title>
        <authorList>
            <consortium name="The Broad Institute Genomics Platform"/>
            <consortium name="The Broad Institute Genome Sequencing Center for Infectious Disease"/>
            <person name="Wu L."/>
            <person name="Ma J."/>
        </authorList>
    </citation>
    <scope>NUCLEOTIDE SEQUENCE [LARGE SCALE GENOMIC DNA]</scope>
    <source>
        <strain evidence="2">CCM 8681</strain>
    </source>
</reference>